<evidence type="ECO:0000256" key="3">
    <source>
        <dbReference type="ARBA" id="ARBA00022692"/>
    </source>
</evidence>
<evidence type="ECO:0000256" key="2">
    <source>
        <dbReference type="ARBA" id="ARBA00010199"/>
    </source>
</evidence>
<organism evidence="7 8">
    <name type="scientific">Kluyveromyces dobzhanskii CBS 2104</name>
    <dbReference type="NCBI Taxonomy" id="1427455"/>
    <lineage>
        <taxon>Eukaryota</taxon>
        <taxon>Fungi</taxon>
        <taxon>Dikarya</taxon>
        <taxon>Ascomycota</taxon>
        <taxon>Saccharomycotina</taxon>
        <taxon>Saccharomycetes</taxon>
        <taxon>Saccharomycetales</taxon>
        <taxon>Saccharomycetaceae</taxon>
        <taxon>Kluyveromyces</taxon>
    </lineage>
</organism>
<sequence>MSFNEETRLVHCYDDDDGYQSVEQLKRQEVTSFEHELWYMTKTSIPLVFTFLLQNSLSTIALIFAGRVGTLEVGGISIGNVTFAVTSAIFIGIATCLDTVCPQAFGAGNYQMVGLYFQRGVAISLMFAVPVVAFWYNSEYLLAFLVKDDDIVHIAAVYLRTMILSLPGYILFECGKKYLQAQGDYVTGQNILFVCAPLNILLNYLFVLKYKFGYIGSPIAIVLSYNIMGLAIFAVICRQNYFGNAQCWHPIKGNVSAIFSNWGPLVALALPGLIMIEAEFFAFEIITVLSARFGNDVLAAQSIVATLQTFFFQLPFSCSVATSNRISHHIGSGNIKNCKIATKATIFGVGSLAGVINFTSLFFGRYKLCSIFNTDPILVNKAARILTVIAMNQVYDVFNVVAAGVLRAQGRQRIGGYLNIVAYYIIGLETAMLLGFKCQMQIQGFWLGIGIGVLFLALSENYYVYTSDWTSIVKRFKVMRQEA</sequence>
<comment type="subcellular location">
    <subcellularLocation>
        <location evidence="1">Membrane</location>
        <topology evidence="1">Multi-pass membrane protein</topology>
    </subcellularLocation>
</comment>
<comment type="similarity">
    <text evidence="2">Belongs to the multi antimicrobial extrusion (MATE) (TC 2.A.66.1) family.</text>
</comment>
<evidence type="ECO:0000256" key="5">
    <source>
        <dbReference type="ARBA" id="ARBA00023136"/>
    </source>
</evidence>
<dbReference type="InterPro" id="IPR045069">
    <property type="entry name" value="MATE_euk"/>
</dbReference>
<dbReference type="GO" id="GO:0016020">
    <property type="term" value="C:membrane"/>
    <property type="evidence" value="ECO:0007669"/>
    <property type="project" value="UniProtKB-SubCell"/>
</dbReference>
<name>A0A0A8LBN4_9SACH</name>
<feature type="transmembrane region" description="Helical" evidence="6">
    <location>
        <begin position="45"/>
        <end position="66"/>
    </location>
</feature>
<feature type="transmembrane region" description="Helical" evidence="6">
    <location>
        <begin position="417"/>
        <end position="436"/>
    </location>
</feature>
<feature type="transmembrane region" description="Helical" evidence="6">
    <location>
        <begin position="151"/>
        <end position="172"/>
    </location>
</feature>
<dbReference type="GO" id="GO:0015297">
    <property type="term" value="F:antiporter activity"/>
    <property type="evidence" value="ECO:0007669"/>
    <property type="project" value="InterPro"/>
</dbReference>
<reference evidence="7 8" key="1">
    <citation type="submission" date="2014-03" db="EMBL/GenBank/DDBJ databases">
        <title>The genome of Kluyveromyces dobzhanskii.</title>
        <authorList>
            <person name="Nystedt B."/>
            <person name="Astrom S."/>
        </authorList>
    </citation>
    <scope>NUCLEOTIDE SEQUENCE [LARGE SCALE GENOMIC DNA]</scope>
    <source>
        <strain evidence="7 8">CBS 2104</strain>
    </source>
</reference>
<feature type="transmembrane region" description="Helical" evidence="6">
    <location>
        <begin position="184"/>
        <end position="206"/>
    </location>
</feature>
<evidence type="ECO:0000313" key="7">
    <source>
        <dbReference type="EMBL" id="CDO95533.1"/>
    </source>
</evidence>
<dbReference type="GO" id="GO:1990961">
    <property type="term" value="P:xenobiotic detoxification by transmembrane export across the plasma membrane"/>
    <property type="evidence" value="ECO:0007669"/>
    <property type="project" value="InterPro"/>
</dbReference>
<dbReference type="AlphaFoldDB" id="A0A0A8LBN4"/>
<comment type="caution">
    <text evidence="7">The sequence shown here is derived from an EMBL/GenBank/DDBJ whole genome shotgun (WGS) entry which is preliminary data.</text>
</comment>
<dbReference type="CDD" id="cd13132">
    <property type="entry name" value="MATE_eukaryotic"/>
    <property type="match status" value="1"/>
</dbReference>
<protein>
    <submittedName>
        <fullName evidence="7">WGS project CCBQ000000000 data, contig 00015</fullName>
    </submittedName>
</protein>
<dbReference type="NCBIfam" id="TIGR00797">
    <property type="entry name" value="matE"/>
    <property type="match status" value="1"/>
</dbReference>
<feature type="transmembrane region" description="Helical" evidence="6">
    <location>
        <begin position="212"/>
        <end position="236"/>
    </location>
</feature>
<evidence type="ECO:0000313" key="8">
    <source>
        <dbReference type="Proteomes" id="UP000031516"/>
    </source>
</evidence>
<dbReference type="EMBL" id="CCBQ010000045">
    <property type="protein sequence ID" value="CDO95533.1"/>
    <property type="molecule type" value="Genomic_DNA"/>
</dbReference>
<keyword evidence="4 6" id="KW-1133">Transmembrane helix</keyword>
<keyword evidence="3 6" id="KW-0812">Transmembrane</keyword>
<evidence type="ECO:0000256" key="4">
    <source>
        <dbReference type="ARBA" id="ARBA00022989"/>
    </source>
</evidence>
<feature type="transmembrane region" description="Helical" evidence="6">
    <location>
        <begin position="113"/>
        <end position="136"/>
    </location>
</feature>
<dbReference type="Pfam" id="PF01554">
    <property type="entry name" value="MatE"/>
    <property type="match status" value="2"/>
</dbReference>
<feature type="transmembrane region" description="Helical" evidence="6">
    <location>
        <begin position="383"/>
        <end position="405"/>
    </location>
</feature>
<feature type="transmembrane region" description="Helical" evidence="6">
    <location>
        <begin position="78"/>
        <end position="101"/>
    </location>
</feature>
<dbReference type="GO" id="GO:0042910">
    <property type="term" value="F:xenobiotic transmembrane transporter activity"/>
    <property type="evidence" value="ECO:0007669"/>
    <property type="project" value="InterPro"/>
</dbReference>
<gene>
    <name evidence="7" type="ORF">KLDO_g3768</name>
</gene>
<proteinExistence type="inferred from homology"/>
<dbReference type="InterPro" id="IPR002528">
    <property type="entry name" value="MATE_fam"/>
</dbReference>
<accession>A0A0A8LBN4</accession>
<dbReference type="OrthoDB" id="2126698at2759"/>
<feature type="transmembrane region" description="Helical" evidence="6">
    <location>
        <begin position="442"/>
        <end position="465"/>
    </location>
</feature>
<evidence type="ECO:0000256" key="1">
    <source>
        <dbReference type="ARBA" id="ARBA00004141"/>
    </source>
</evidence>
<feature type="transmembrane region" description="Helical" evidence="6">
    <location>
        <begin position="344"/>
        <end position="363"/>
    </location>
</feature>
<keyword evidence="8" id="KW-1185">Reference proteome</keyword>
<dbReference type="Proteomes" id="UP000031516">
    <property type="component" value="Unassembled WGS sequence"/>
</dbReference>
<evidence type="ECO:0000256" key="6">
    <source>
        <dbReference type="SAM" id="Phobius"/>
    </source>
</evidence>
<keyword evidence="5 6" id="KW-0472">Membrane</keyword>
<dbReference type="PANTHER" id="PTHR11206">
    <property type="entry name" value="MULTIDRUG RESISTANCE PROTEIN"/>
    <property type="match status" value="1"/>
</dbReference>